<proteinExistence type="predicted"/>
<keyword evidence="1" id="KW-0812">Transmembrane</keyword>
<name>A0ABN0VZ56_9GAMM</name>
<keyword evidence="1" id="KW-1133">Transmembrane helix</keyword>
<dbReference type="Proteomes" id="UP001501787">
    <property type="component" value="Unassembled WGS sequence"/>
</dbReference>
<protein>
    <submittedName>
        <fullName evidence="2">Uncharacterized protein</fullName>
    </submittedName>
</protein>
<evidence type="ECO:0000313" key="2">
    <source>
        <dbReference type="EMBL" id="GAA0321002.1"/>
    </source>
</evidence>
<accession>A0ABN0VZ56</accession>
<organism evidence="2 3">
    <name type="scientific">Psychrobacter aestuarii</name>
    <dbReference type="NCBI Taxonomy" id="556327"/>
    <lineage>
        <taxon>Bacteria</taxon>
        <taxon>Pseudomonadati</taxon>
        <taxon>Pseudomonadota</taxon>
        <taxon>Gammaproteobacteria</taxon>
        <taxon>Moraxellales</taxon>
        <taxon>Moraxellaceae</taxon>
        <taxon>Psychrobacter</taxon>
    </lineage>
</organism>
<gene>
    <name evidence="2" type="ORF">GCM10009129_18500</name>
</gene>
<sequence length="48" mass="5265">MYNNNNIVIAPKPEPIALGSGFLLSVSFVACLFDYAFINKWLIAKTCG</sequence>
<keyword evidence="1" id="KW-0472">Membrane</keyword>
<comment type="caution">
    <text evidence="2">The sequence shown here is derived from an EMBL/GenBank/DDBJ whole genome shotgun (WGS) entry which is preliminary data.</text>
</comment>
<reference evidence="2 3" key="1">
    <citation type="journal article" date="2019" name="Int. J. Syst. Evol. Microbiol.">
        <title>The Global Catalogue of Microorganisms (GCM) 10K type strain sequencing project: providing services to taxonomists for standard genome sequencing and annotation.</title>
        <authorList>
            <consortium name="The Broad Institute Genomics Platform"/>
            <consortium name="The Broad Institute Genome Sequencing Center for Infectious Disease"/>
            <person name="Wu L."/>
            <person name="Ma J."/>
        </authorList>
    </citation>
    <scope>NUCLEOTIDE SEQUENCE [LARGE SCALE GENOMIC DNA]</scope>
    <source>
        <strain evidence="2 3">JCM 16343</strain>
    </source>
</reference>
<keyword evidence="3" id="KW-1185">Reference proteome</keyword>
<feature type="transmembrane region" description="Helical" evidence="1">
    <location>
        <begin position="16"/>
        <end position="38"/>
    </location>
</feature>
<evidence type="ECO:0000256" key="1">
    <source>
        <dbReference type="SAM" id="Phobius"/>
    </source>
</evidence>
<dbReference type="EMBL" id="BAAAFR010000005">
    <property type="protein sequence ID" value="GAA0321002.1"/>
    <property type="molecule type" value="Genomic_DNA"/>
</dbReference>
<evidence type="ECO:0000313" key="3">
    <source>
        <dbReference type="Proteomes" id="UP001501787"/>
    </source>
</evidence>